<proteinExistence type="predicted"/>
<protein>
    <recommendedName>
        <fullName evidence="4">Transmembrane protein</fullName>
    </recommendedName>
</protein>
<reference evidence="2" key="1">
    <citation type="submission" date="2020-11" db="EMBL/GenBank/DDBJ databases">
        <authorList>
            <consortium name="DOE Joint Genome Institute"/>
            <person name="Ahrendt S."/>
            <person name="Riley R."/>
            <person name="Andreopoulos W."/>
            <person name="Labutti K."/>
            <person name="Pangilinan J."/>
            <person name="Ruiz-Duenas F.J."/>
            <person name="Barrasa J.M."/>
            <person name="Sanchez-Garcia M."/>
            <person name="Camarero S."/>
            <person name="Miyauchi S."/>
            <person name="Serrano A."/>
            <person name="Linde D."/>
            <person name="Babiker R."/>
            <person name="Drula E."/>
            <person name="Ayuso-Fernandez I."/>
            <person name="Pacheco R."/>
            <person name="Padilla G."/>
            <person name="Ferreira P."/>
            <person name="Barriuso J."/>
            <person name="Kellner H."/>
            <person name="Castanera R."/>
            <person name="Alfaro M."/>
            <person name="Ramirez L."/>
            <person name="Pisabarro A.G."/>
            <person name="Kuo A."/>
            <person name="Tritt A."/>
            <person name="Lipzen A."/>
            <person name="He G."/>
            <person name="Yan M."/>
            <person name="Ng V."/>
            <person name="Cullen D."/>
            <person name="Martin F."/>
            <person name="Rosso M.-N."/>
            <person name="Henrissat B."/>
            <person name="Hibbett D."/>
            <person name="Martinez A.T."/>
            <person name="Grigoriev I.V."/>
        </authorList>
    </citation>
    <scope>NUCLEOTIDE SEQUENCE</scope>
    <source>
        <strain evidence="2">CIRM-BRFM 674</strain>
    </source>
</reference>
<organism evidence="2 3">
    <name type="scientific">Pholiota conissans</name>
    <dbReference type="NCBI Taxonomy" id="109636"/>
    <lineage>
        <taxon>Eukaryota</taxon>
        <taxon>Fungi</taxon>
        <taxon>Dikarya</taxon>
        <taxon>Basidiomycota</taxon>
        <taxon>Agaricomycotina</taxon>
        <taxon>Agaricomycetes</taxon>
        <taxon>Agaricomycetidae</taxon>
        <taxon>Agaricales</taxon>
        <taxon>Agaricineae</taxon>
        <taxon>Strophariaceae</taxon>
        <taxon>Pholiota</taxon>
    </lineage>
</organism>
<keyword evidence="1" id="KW-0472">Membrane</keyword>
<keyword evidence="1" id="KW-1133">Transmembrane helix</keyword>
<gene>
    <name evidence="2" type="ORF">BDN70DRAFT_881443</name>
</gene>
<sequence length="207" mass="23684">MSRVPQIRIVDSEPEASLHPLAIWNHWRKYVIWDPRTYYGILEFSMLLVCILSLQATREHGGVQRLCNGLLLLTTISPLHWYSNHRSSRHFLTRSSSHFMILMVLGLITFGSQLTINLMYKTSCNSFQNCDTIFYPNVILWISVPILFFAAYLIYSAARNPPKDPLLAELPSPVDTDYEQGRLPWTSANVADGIEDDSPEEEGVVRL</sequence>
<evidence type="ECO:0008006" key="4">
    <source>
        <dbReference type="Google" id="ProtNLM"/>
    </source>
</evidence>
<keyword evidence="3" id="KW-1185">Reference proteome</keyword>
<dbReference type="Proteomes" id="UP000807469">
    <property type="component" value="Unassembled WGS sequence"/>
</dbReference>
<evidence type="ECO:0000313" key="3">
    <source>
        <dbReference type="Proteomes" id="UP000807469"/>
    </source>
</evidence>
<keyword evidence="1" id="KW-0812">Transmembrane</keyword>
<dbReference type="OrthoDB" id="2922612at2759"/>
<feature type="transmembrane region" description="Helical" evidence="1">
    <location>
        <begin position="132"/>
        <end position="155"/>
    </location>
</feature>
<name>A0A9P5YZ81_9AGAR</name>
<comment type="caution">
    <text evidence="2">The sequence shown here is derived from an EMBL/GenBank/DDBJ whole genome shotgun (WGS) entry which is preliminary data.</text>
</comment>
<evidence type="ECO:0000313" key="2">
    <source>
        <dbReference type="EMBL" id="KAF9477224.1"/>
    </source>
</evidence>
<dbReference type="EMBL" id="MU155268">
    <property type="protein sequence ID" value="KAF9477224.1"/>
    <property type="molecule type" value="Genomic_DNA"/>
</dbReference>
<feature type="transmembrane region" description="Helical" evidence="1">
    <location>
        <begin position="98"/>
        <end position="120"/>
    </location>
</feature>
<dbReference type="AlphaFoldDB" id="A0A9P5YZ81"/>
<accession>A0A9P5YZ81</accession>
<feature type="transmembrane region" description="Helical" evidence="1">
    <location>
        <begin position="37"/>
        <end position="54"/>
    </location>
</feature>
<evidence type="ECO:0000256" key="1">
    <source>
        <dbReference type="SAM" id="Phobius"/>
    </source>
</evidence>